<comment type="subcellular location">
    <subcellularLocation>
        <location evidence="1">Membrane</location>
        <topology evidence="1">Multi-pass membrane protein</topology>
    </subcellularLocation>
</comment>
<feature type="transmembrane region" description="Helical" evidence="6">
    <location>
        <begin position="220"/>
        <end position="238"/>
    </location>
</feature>
<dbReference type="RefSeq" id="WP_311191687.1">
    <property type="nucleotide sequence ID" value="NZ_CP115541.1"/>
</dbReference>
<accession>A0ABY9YNQ0</accession>
<feature type="transmembrane region" description="Helical" evidence="6">
    <location>
        <begin position="44"/>
        <end position="67"/>
    </location>
</feature>
<evidence type="ECO:0000313" key="7">
    <source>
        <dbReference type="EMBL" id="WNH52491.1"/>
    </source>
</evidence>
<proteinExistence type="predicted"/>
<gene>
    <name evidence="7" type="ORF">PDM29_19565</name>
</gene>
<evidence type="ECO:0000256" key="3">
    <source>
        <dbReference type="ARBA" id="ARBA00022989"/>
    </source>
</evidence>
<keyword evidence="2 6" id="KW-0812">Transmembrane</keyword>
<evidence type="ECO:0000256" key="1">
    <source>
        <dbReference type="ARBA" id="ARBA00004141"/>
    </source>
</evidence>
<keyword evidence="3 6" id="KW-1133">Transmembrane helix</keyword>
<evidence type="ECO:0000256" key="2">
    <source>
        <dbReference type="ARBA" id="ARBA00022692"/>
    </source>
</evidence>
<evidence type="ECO:0000256" key="5">
    <source>
        <dbReference type="SAM" id="MobiDB-lite"/>
    </source>
</evidence>
<feature type="transmembrane region" description="Helical" evidence="6">
    <location>
        <begin position="190"/>
        <end position="208"/>
    </location>
</feature>
<feature type="transmembrane region" description="Helical" evidence="6">
    <location>
        <begin position="250"/>
        <end position="269"/>
    </location>
</feature>
<sequence>MELTDAFMRVSGAMDFVFFDLIMQSLDKRIEEFRVGLFDRVVKWVAEFAWGVLTLWVAMKGGLIVSGRSRDSIAAFFMNVVRAMFIVLLATAVSITNWKLTDLSAELRTILFQDLQHEISRVVTGSSAPAEKQIDKALGWMQVAMASIDAIEVANDPEMGSEKLQAKFFIGLGTGGPAVVAGSMLMLYKIALALFVGLAPLFILCLLFEQTKPLFQKWLLYGLGTMFSMAVLAVMVDYAMTTVVAVAESFWARAAIDMFLLGGGGGTSLSSMALQQGGLGVIMTTLIVTAPPMAAMFFQGVLGNFSPFSQISGGTSAAQTREQAAPSAPTAVEAQQQPVPQVHPHLVPGAAHPVGGSSPGIGPGLRGNAGPTLG</sequence>
<dbReference type="InterPro" id="IPR007688">
    <property type="entry name" value="Conjugal_tfr_TrbL/VirB6"/>
</dbReference>
<keyword evidence="4 6" id="KW-0472">Membrane</keyword>
<keyword evidence="8" id="KW-1185">Reference proteome</keyword>
<dbReference type="Pfam" id="PF04610">
    <property type="entry name" value="TrbL"/>
    <property type="match status" value="1"/>
</dbReference>
<feature type="transmembrane region" description="Helical" evidence="6">
    <location>
        <begin position="73"/>
        <end position="98"/>
    </location>
</feature>
<dbReference type="EMBL" id="CP115541">
    <property type="protein sequence ID" value="WNH52491.1"/>
    <property type="molecule type" value="Genomic_DNA"/>
</dbReference>
<feature type="compositionally biased region" description="Gly residues" evidence="5">
    <location>
        <begin position="357"/>
        <end position="374"/>
    </location>
</feature>
<reference evidence="7 8" key="1">
    <citation type="submission" date="2022-12" db="EMBL/GenBank/DDBJ databases">
        <title>Two new species, Stenotrophomonas aracearum and Stenotrophomonas oahuensis, isolated from Anthurium (Araceae family) in Hawaii.</title>
        <authorList>
            <person name="Chunag S.C."/>
            <person name="Dobhal S."/>
            <person name="Alvarez A."/>
            <person name="Arif M."/>
        </authorList>
    </citation>
    <scope>NUCLEOTIDE SEQUENCE [LARGE SCALE GENOMIC DNA]</scope>
    <source>
        <strain evidence="7 8">A5586</strain>
    </source>
</reference>
<feature type="compositionally biased region" description="Low complexity" evidence="5">
    <location>
        <begin position="335"/>
        <end position="348"/>
    </location>
</feature>
<name>A0ABY9YNQ0_9GAMM</name>
<evidence type="ECO:0000256" key="4">
    <source>
        <dbReference type="ARBA" id="ARBA00023136"/>
    </source>
</evidence>
<feature type="transmembrane region" description="Helical" evidence="6">
    <location>
        <begin position="281"/>
        <end position="302"/>
    </location>
</feature>
<dbReference type="Proteomes" id="UP001302072">
    <property type="component" value="Chromosome"/>
</dbReference>
<protein>
    <submittedName>
        <fullName evidence="7">Type IV secretion system protein</fullName>
    </submittedName>
</protein>
<feature type="region of interest" description="Disordered" evidence="5">
    <location>
        <begin position="316"/>
        <end position="374"/>
    </location>
</feature>
<organism evidence="7 8">
    <name type="scientific">Stenotrophomonas oahuensis</name>
    <dbReference type="NCBI Taxonomy" id="3003271"/>
    <lineage>
        <taxon>Bacteria</taxon>
        <taxon>Pseudomonadati</taxon>
        <taxon>Pseudomonadota</taxon>
        <taxon>Gammaproteobacteria</taxon>
        <taxon>Lysobacterales</taxon>
        <taxon>Lysobacteraceae</taxon>
        <taxon>Stenotrophomonas</taxon>
    </lineage>
</organism>
<evidence type="ECO:0000313" key="8">
    <source>
        <dbReference type="Proteomes" id="UP001302072"/>
    </source>
</evidence>
<evidence type="ECO:0000256" key="6">
    <source>
        <dbReference type="SAM" id="Phobius"/>
    </source>
</evidence>